<evidence type="ECO:0000259" key="5">
    <source>
        <dbReference type="PROSITE" id="PS51464"/>
    </source>
</evidence>
<evidence type="ECO:0000256" key="2">
    <source>
        <dbReference type="ARBA" id="ARBA00023125"/>
    </source>
</evidence>
<dbReference type="Pfam" id="PF01418">
    <property type="entry name" value="HTH_6"/>
    <property type="match status" value="1"/>
</dbReference>
<evidence type="ECO:0000313" key="7">
    <source>
        <dbReference type="Proteomes" id="UP000515856"/>
    </source>
</evidence>
<dbReference type="PROSITE" id="PS51071">
    <property type="entry name" value="HTH_RPIR"/>
    <property type="match status" value="1"/>
</dbReference>
<name>A0A7G9GSH7_9FIRM</name>
<gene>
    <name evidence="6" type="ORF">H9Q80_07405</name>
</gene>
<dbReference type="AlphaFoldDB" id="A0A7G9GSH7"/>
<dbReference type="RefSeq" id="WP_117451252.1">
    <property type="nucleotide sequence ID" value="NZ_CP060636.1"/>
</dbReference>
<dbReference type="InterPro" id="IPR000281">
    <property type="entry name" value="HTH_RpiR"/>
</dbReference>
<sequence length="254" mass="29124">MLIEAINKNYDKLNASDMQSLTIIMDDLYAIKDMNIEELAKKCNTSKSTILRLTQKLGFSGFSEFKSCIKWDNADKFKKKDTSDIQNIKLDFLSTCQQMETSTDLKDIVKLIHLSKNVVVYGTGQAQRYCAMEMQRMFMEVNKYIYYIGASDEFRMLSKNLNPDDFVIILSLSGNMEKIKDTMQLLHLKGVKTASITNFHNNPLASLCDYRLYAVSSAVPLAGNVDHNSFVNFLTVLEYIFLSYLREVDKQKTI</sequence>
<dbReference type="Pfam" id="PF01380">
    <property type="entry name" value="SIS"/>
    <property type="match status" value="1"/>
</dbReference>
<evidence type="ECO:0000256" key="1">
    <source>
        <dbReference type="ARBA" id="ARBA00023015"/>
    </source>
</evidence>
<evidence type="ECO:0000259" key="4">
    <source>
        <dbReference type="PROSITE" id="PS51071"/>
    </source>
</evidence>
<dbReference type="EMBL" id="CP060636">
    <property type="protein sequence ID" value="QNM13759.1"/>
    <property type="molecule type" value="Genomic_DNA"/>
</dbReference>
<dbReference type="Gene3D" id="1.10.10.10">
    <property type="entry name" value="Winged helix-like DNA-binding domain superfamily/Winged helix DNA-binding domain"/>
    <property type="match status" value="1"/>
</dbReference>
<dbReference type="Proteomes" id="UP000515856">
    <property type="component" value="Chromosome"/>
</dbReference>
<dbReference type="Gene3D" id="3.40.50.10490">
    <property type="entry name" value="Glucose-6-phosphate isomerase like protein, domain 1"/>
    <property type="match status" value="1"/>
</dbReference>
<keyword evidence="2" id="KW-0238">DNA-binding</keyword>
<dbReference type="GO" id="GO:1901135">
    <property type="term" value="P:carbohydrate derivative metabolic process"/>
    <property type="evidence" value="ECO:0007669"/>
    <property type="project" value="InterPro"/>
</dbReference>
<dbReference type="GO" id="GO:0097367">
    <property type="term" value="F:carbohydrate derivative binding"/>
    <property type="evidence" value="ECO:0007669"/>
    <property type="project" value="InterPro"/>
</dbReference>
<feature type="domain" description="SIS" evidence="5">
    <location>
        <begin position="108"/>
        <end position="251"/>
    </location>
</feature>
<dbReference type="SUPFAM" id="SSF46689">
    <property type="entry name" value="Homeodomain-like"/>
    <property type="match status" value="1"/>
</dbReference>
<dbReference type="KEGG" id="ehn:H9Q80_07405"/>
<dbReference type="InterPro" id="IPR009057">
    <property type="entry name" value="Homeodomain-like_sf"/>
</dbReference>
<evidence type="ECO:0000313" key="6">
    <source>
        <dbReference type="EMBL" id="QNM13759.1"/>
    </source>
</evidence>
<dbReference type="SUPFAM" id="SSF53697">
    <property type="entry name" value="SIS domain"/>
    <property type="match status" value="1"/>
</dbReference>
<feature type="domain" description="HTH rpiR-type" evidence="4">
    <location>
        <begin position="1"/>
        <end position="76"/>
    </location>
</feature>
<protein>
    <submittedName>
        <fullName evidence="6">MurR/RpiR family transcriptional regulator</fullName>
    </submittedName>
</protein>
<dbReference type="PROSITE" id="PS51464">
    <property type="entry name" value="SIS"/>
    <property type="match status" value="1"/>
</dbReference>
<proteinExistence type="predicted"/>
<dbReference type="InterPro" id="IPR036388">
    <property type="entry name" value="WH-like_DNA-bd_sf"/>
</dbReference>
<dbReference type="InterPro" id="IPR035472">
    <property type="entry name" value="RpiR-like_SIS"/>
</dbReference>
<dbReference type="GO" id="GO:0003677">
    <property type="term" value="F:DNA binding"/>
    <property type="evidence" value="ECO:0007669"/>
    <property type="project" value="UniProtKB-KW"/>
</dbReference>
<evidence type="ECO:0000256" key="3">
    <source>
        <dbReference type="ARBA" id="ARBA00023163"/>
    </source>
</evidence>
<dbReference type="GO" id="GO:0003700">
    <property type="term" value="F:DNA-binding transcription factor activity"/>
    <property type="evidence" value="ECO:0007669"/>
    <property type="project" value="InterPro"/>
</dbReference>
<dbReference type="PANTHER" id="PTHR30514:SF1">
    <property type="entry name" value="HTH-TYPE TRANSCRIPTIONAL REGULATOR HEXR-RELATED"/>
    <property type="match status" value="1"/>
</dbReference>
<accession>A0A7G9GSH7</accession>
<dbReference type="InterPro" id="IPR047640">
    <property type="entry name" value="RpiR-like"/>
</dbReference>
<reference evidence="6 7" key="1">
    <citation type="submission" date="2020-08" db="EMBL/GenBank/DDBJ databases">
        <authorList>
            <person name="Liu C."/>
            <person name="Sun Q."/>
        </authorList>
    </citation>
    <scope>NUCLEOTIDE SEQUENCE [LARGE SCALE GENOMIC DNA]</scope>
    <source>
        <strain evidence="6 7">NSJ-61</strain>
    </source>
</reference>
<dbReference type="InterPro" id="IPR046348">
    <property type="entry name" value="SIS_dom_sf"/>
</dbReference>
<keyword evidence="1" id="KW-0805">Transcription regulation</keyword>
<dbReference type="CDD" id="cd05013">
    <property type="entry name" value="SIS_RpiR"/>
    <property type="match status" value="1"/>
</dbReference>
<dbReference type="PANTHER" id="PTHR30514">
    <property type="entry name" value="GLUCOKINASE"/>
    <property type="match status" value="1"/>
</dbReference>
<dbReference type="InterPro" id="IPR001347">
    <property type="entry name" value="SIS_dom"/>
</dbReference>
<keyword evidence="3" id="KW-0804">Transcription</keyword>
<keyword evidence="7" id="KW-1185">Reference proteome</keyword>
<organism evidence="6 7">
    <name type="scientific">[Eubacterium] hominis</name>
    <dbReference type="NCBI Taxonomy" id="2764325"/>
    <lineage>
        <taxon>Bacteria</taxon>
        <taxon>Bacillati</taxon>
        <taxon>Bacillota</taxon>
        <taxon>Erysipelotrichia</taxon>
        <taxon>Erysipelotrichales</taxon>
        <taxon>Erysipelotrichaceae</taxon>
        <taxon>Amedibacillus</taxon>
    </lineage>
</organism>